<organism evidence="1 2">
    <name type="scientific">Knipowitschia caucasica</name>
    <name type="common">Caucasian dwarf goby</name>
    <name type="synonym">Pomatoschistus caucasicus</name>
    <dbReference type="NCBI Taxonomy" id="637954"/>
    <lineage>
        <taxon>Eukaryota</taxon>
        <taxon>Metazoa</taxon>
        <taxon>Chordata</taxon>
        <taxon>Craniata</taxon>
        <taxon>Vertebrata</taxon>
        <taxon>Euteleostomi</taxon>
        <taxon>Actinopterygii</taxon>
        <taxon>Neopterygii</taxon>
        <taxon>Teleostei</taxon>
        <taxon>Neoteleostei</taxon>
        <taxon>Acanthomorphata</taxon>
        <taxon>Gobiaria</taxon>
        <taxon>Gobiiformes</taxon>
        <taxon>Gobioidei</taxon>
        <taxon>Gobiidae</taxon>
        <taxon>Gobiinae</taxon>
        <taxon>Knipowitschia</taxon>
    </lineage>
</organism>
<dbReference type="EMBL" id="OZ035825">
    <property type="protein sequence ID" value="CAL1600544.1"/>
    <property type="molecule type" value="Genomic_DNA"/>
</dbReference>
<protein>
    <submittedName>
        <fullName evidence="1">Uncharacterized protein</fullName>
    </submittedName>
</protein>
<keyword evidence="2" id="KW-1185">Reference proteome</keyword>
<evidence type="ECO:0000313" key="2">
    <source>
        <dbReference type="Proteomes" id="UP001497482"/>
    </source>
</evidence>
<reference evidence="1 2" key="1">
    <citation type="submission" date="2024-04" db="EMBL/GenBank/DDBJ databases">
        <authorList>
            <person name="Waldvogel A.-M."/>
            <person name="Schoenle A."/>
        </authorList>
    </citation>
    <scope>NUCLEOTIDE SEQUENCE [LARGE SCALE GENOMIC DNA]</scope>
</reference>
<sequence length="120" mass="13801">MFYKQPGDGSGMLKARNHELELALRPQSARWGVDFNEKCTFQRSLGHFSSRRDVIQRAKIVELLKATSARAKSRRHSPLTDHWLQPSWSDRSQLTSSDEATKTLIVVPGNTRWAPDQLRR</sequence>
<proteinExistence type="predicted"/>
<dbReference type="Proteomes" id="UP001497482">
    <property type="component" value="Chromosome 3"/>
</dbReference>
<evidence type="ECO:0000313" key="1">
    <source>
        <dbReference type="EMBL" id="CAL1600544.1"/>
    </source>
</evidence>
<dbReference type="AlphaFoldDB" id="A0AAV2LJ72"/>
<name>A0AAV2LJ72_KNICA</name>
<gene>
    <name evidence="1" type="ORF">KC01_LOCUS28634</name>
</gene>
<accession>A0AAV2LJ72</accession>